<dbReference type="GO" id="GO:0071555">
    <property type="term" value="P:cell wall organization"/>
    <property type="evidence" value="ECO:0007669"/>
    <property type="project" value="UniProtKB-KW"/>
</dbReference>
<dbReference type="PANTHER" id="PTHR43783:SF1">
    <property type="entry name" value="UDP-N-ACETYLGLUCOSAMINE 1-CARBOXYVINYLTRANSFERASE"/>
    <property type="match status" value="1"/>
</dbReference>
<sequence>MAVTAVQAAAGTLPSSTVRFDECCSLLSSLPGPHLQGSFTAAIGSGLAPSEGPDSRWRLRWRERIGGYLERRPVRSPVSCSADRQWGAAVGESLYQSSLILPNAGTLTLAVPQVECLEVTGGHALEGRVRISGAKNSALAVLAGALCCEEPVVLRMVPDLHDIKRMKQVLESVGATVKRGHDGSDSCVLVDASELTSVEPCPDVVRKLRASFFVLGPLLARMGKAVVPLPGGCNIGARPIDLHTNGLRALGAEVERKHGKIYAYAKNGRRLVGGHVHMDFPSVGATETIIMGAVLADGDTTITNCAQEPEVRDLADFLNACGARIRFASNNTICIQGVKRLHSAEFTVIPDRIEAGTFLTAAAITRSTISMSPVYPTHLAAVISKLQAIGCRIGPDMELGPHSVKIECPPNLRSSEINTLPFPGFPTDMQPQLMALLTTCSGTSHITENVFESRMRHAEELQKLGAKIIVKGKEARVYGQDGGSSLYGVEVEATDLRAGAALVLAGLAAEGRTHIQGLHHVDRGYEQFDKKLRGLGAHIRRLPCTPVELQDVLV</sequence>
<dbReference type="Proteomes" id="UP000054558">
    <property type="component" value="Unassembled WGS sequence"/>
</dbReference>
<dbReference type="STRING" id="105231.A0A1Y1I274"/>
<keyword evidence="3" id="KW-0963">Cytoplasm</keyword>
<dbReference type="HAMAP" id="MF_00111">
    <property type="entry name" value="MurA"/>
    <property type="match status" value="1"/>
</dbReference>
<name>A0A1Y1I274_KLENI</name>
<proteinExistence type="inferred from homology"/>
<comment type="catalytic activity">
    <reaction evidence="15">
        <text>phosphoenolpyruvate + UDP-N-acetyl-alpha-D-glucosamine = UDP-N-acetyl-3-O-(1-carboxyvinyl)-alpha-D-glucosamine + phosphate</text>
        <dbReference type="Rhea" id="RHEA:18681"/>
        <dbReference type="ChEBI" id="CHEBI:43474"/>
        <dbReference type="ChEBI" id="CHEBI:57705"/>
        <dbReference type="ChEBI" id="CHEBI:58702"/>
        <dbReference type="ChEBI" id="CHEBI:68483"/>
        <dbReference type="EC" id="2.5.1.7"/>
    </reaction>
</comment>
<dbReference type="GO" id="GO:0019277">
    <property type="term" value="P:UDP-N-acetylgalactosamine biosynthetic process"/>
    <property type="evidence" value="ECO:0007669"/>
    <property type="project" value="InterPro"/>
</dbReference>
<evidence type="ECO:0000256" key="2">
    <source>
        <dbReference type="ARBA" id="ARBA00004752"/>
    </source>
</evidence>
<dbReference type="Gene3D" id="3.65.10.10">
    <property type="entry name" value="Enolpyruvate transferase domain"/>
    <property type="match status" value="2"/>
</dbReference>
<evidence type="ECO:0000256" key="15">
    <source>
        <dbReference type="ARBA" id="ARBA00047527"/>
    </source>
</evidence>
<evidence type="ECO:0000256" key="5">
    <source>
        <dbReference type="ARBA" id="ARBA00022679"/>
    </source>
</evidence>
<evidence type="ECO:0000256" key="1">
    <source>
        <dbReference type="ARBA" id="ARBA00004496"/>
    </source>
</evidence>
<dbReference type="EMBL" id="DF237053">
    <property type="protein sequence ID" value="GAQ82228.1"/>
    <property type="molecule type" value="Genomic_DNA"/>
</dbReference>
<dbReference type="AlphaFoldDB" id="A0A1Y1I274"/>
<evidence type="ECO:0000256" key="14">
    <source>
        <dbReference type="ARBA" id="ARBA00042842"/>
    </source>
</evidence>
<gene>
    <name evidence="17" type="ORF">KFL_001040310</name>
</gene>
<keyword evidence="5" id="KW-0808">Transferase</keyword>
<dbReference type="Pfam" id="PF00275">
    <property type="entry name" value="EPSP_synthase"/>
    <property type="match status" value="1"/>
</dbReference>
<evidence type="ECO:0000256" key="13">
    <source>
        <dbReference type="ARBA" id="ARBA00042443"/>
    </source>
</evidence>
<keyword evidence="7" id="KW-0573">Peptidoglycan synthesis</keyword>
<dbReference type="OMA" id="MIEIGSW"/>
<keyword evidence="9" id="KW-0961">Cell wall biogenesis/degradation</keyword>
<evidence type="ECO:0000256" key="8">
    <source>
        <dbReference type="ARBA" id="ARBA00023306"/>
    </source>
</evidence>
<evidence type="ECO:0000256" key="11">
    <source>
        <dbReference type="ARBA" id="ARBA00039108"/>
    </source>
</evidence>
<dbReference type="InterPro" id="IPR005750">
    <property type="entry name" value="UDP_GlcNAc_COvinyl_MurA"/>
</dbReference>
<comment type="subcellular location">
    <subcellularLocation>
        <location evidence="1">Cytoplasm</location>
    </subcellularLocation>
</comment>
<dbReference type="SUPFAM" id="SSF55205">
    <property type="entry name" value="EPT/RTPC-like"/>
    <property type="match status" value="1"/>
</dbReference>
<dbReference type="GO" id="GO:0008360">
    <property type="term" value="P:regulation of cell shape"/>
    <property type="evidence" value="ECO:0007669"/>
    <property type="project" value="UniProtKB-KW"/>
</dbReference>
<keyword evidence="4" id="KW-0132">Cell division</keyword>
<keyword evidence="8" id="KW-0131">Cell cycle</keyword>
<evidence type="ECO:0000259" key="16">
    <source>
        <dbReference type="Pfam" id="PF00275"/>
    </source>
</evidence>
<accession>A0A1Y1I274</accession>
<dbReference type="GO" id="GO:0008760">
    <property type="term" value="F:UDP-N-acetylglucosamine 1-carboxyvinyltransferase activity"/>
    <property type="evidence" value="ECO:0000318"/>
    <property type="project" value="GO_Central"/>
</dbReference>
<feature type="domain" description="Enolpyruvate transferase" evidence="16">
    <location>
        <begin position="119"/>
        <end position="532"/>
    </location>
</feature>
<evidence type="ECO:0000256" key="12">
    <source>
        <dbReference type="ARBA" id="ARBA00039754"/>
    </source>
</evidence>
<reference evidence="17 18" key="1">
    <citation type="journal article" date="2014" name="Nat. Commun.">
        <title>Klebsormidium flaccidum genome reveals primary factors for plant terrestrial adaptation.</title>
        <authorList>
            <person name="Hori K."/>
            <person name="Maruyama F."/>
            <person name="Fujisawa T."/>
            <person name="Togashi T."/>
            <person name="Yamamoto N."/>
            <person name="Seo M."/>
            <person name="Sato S."/>
            <person name="Yamada T."/>
            <person name="Mori H."/>
            <person name="Tajima N."/>
            <person name="Moriyama T."/>
            <person name="Ikeuchi M."/>
            <person name="Watanabe M."/>
            <person name="Wada H."/>
            <person name="Kobayashi K."/>
            <person name="Saito M."/>
            <person name="Masuda T."/>
            <person name="Sasaki-Sekimoto Y."/>
            <person name="Mashiguchi K."/>
            <person name="Awai K."/>
            <person name="Shimojima M."/>
            <person name="Masuda S."/>
            <person name="Iwai M."/>
            <person name="Nobusawa T."/>
            <person name="Narise T."/>
            <person name="Kondo S."/>
            <person name="Saito H."/>
            <person name="Sato R."/>
            <person name="Murakawa M."/>
            <person name="Ihara Y."/>
            <person name="Oshima-Yamada Y."/>
            <person name="Ohtaka K."/>
            <person name="Satoh M."/>
            <person name="Sonobe K."/>
            <person name="Ishii M."/>
            <person name="Ohtani R."/>
            <person name="Kanamori-Sato M."/>
            <person name="Honoki R."/>
            <person name="Miyazaki D."/>
            <person name="Mochizuki H."/>
            <person name="Umetsu J."/>
            <person name="Higashi K."/>
            <person name="Shibata D."/>
            <person name="Kamiya Y."/>
            <person name="Sato N."/>
            <person name="Nakamura Y."/>
            <person name="Tabata S."/>
            <person name="Ida S."/>
            <person name="Kurokawa K."/>
            <person name="Ohta H."/>
        </authorList>
    </citation>
    <scope>NUCLEOTIDE SEQUENCE [LARGE SCALE GENOMIC DNA]</scope>
    <source>
        <strain evidence="17 18">NIES-2285</strain>
    </source>
</reference>
<dbReference type="EC" id="2.5.1.7" evidence="11"/>
<dbReference type="InterPro" id="IPR036968">
    <property type="entry name" value="Enolpyruvate_Tfrase_sf"/>
</dbReference>
<dbReference type="GO" id="GO:0005737">
    <property type="term" value="C:cytoplasm"/>
    <property type="evidence" value="ECO:0007669"/>
    <property type="project" value="UniProtKB-SubCell"/>
</dbReference>
<comment type="pathway">
    <text evidence="2">Cell wall biogenesis; peptidoglycan biosynthesis.</text>
</comment>
<dbReference type="InterPro" id="IPR050068">
    <property type="entry name" value="MurA_subfamily"/>
</dbReference>
<dbReference type="OrthoDB" id="1718875at2759"/>
<dbReference type="NCBIfam" id="NF006873">
    <property type="entry name" value="PRK09369.1"/>
    <property type="match status" value="1"/>
</dbReference>
<evidence type="ECO:0000256" key="10">
    <source>
        <dbReference type="ARBA" id="ARBA00038367"/>
    </source>
</evidence>
<comment type="similarity">
    <text evidence="10">Belongs to the EPSP synthase family. MurA subfamily.</text>
</comment>
<keyword evidence="18" id="KW-1185">Reference proteome</keyword>
<dbReference type="NCBIfam" id="TIGR01072">
    <property type="entry name" value="murA"/>
    <property type="match status" value="1"/>
</dbReference>
<evidence type="ECO:0000256" key="7">
    <source>
        <dbReference type="ARBA" id="ARBA00022984"/>
    </source>
</evidence>
<dbReference type="InterPro" id="IPR001986">
    <property type="entry name" value="Enolpyruvate_Tfrase_dom"/>
</dbReference>
<evidence type="ECO:0000256" key="4">
    <source>
        <dbReference type="ARBA" id="ARBA00022618"/>
    </source>
</evidence>
<dbReference type="PANTHER" id="PTHR43783">
    <property type="entry name" value="UDP-N-ACETYLGLUCOSAMINE 1-CARBOXYVINYLTRANSFERASE"/>
    <property type="match status" value="1"/>
</dbReference>
<dbReference type="InterPro" id="IPR013792">
    <property type="entry name" value="RNA3'P_cycl/enolpyr_Trfase_a/b"/>
</dbReference>
<evidence type="ECO:0000313" key="17">
    <source>
        <dbReference type="EMBL" id="GAQ82228.1"/>
    </source>
</evidence>
<keyword evidence="6" id="KW-0133">Cell shape</keyword>
<protein>
    <recommendedName>
        <fullName evidence="12">UDP-N-acetylglucosamine 1-carboxyvinyltransferase</fullName>
        <ecNumber evidence="11">2.5.1.7</ecNumber>
    </recommendedName>
    <alternativeName>
        <fullName evidence="13">Enoylpyruvate transferase</fullName>
    </alternativeName>
    <alternativeName>
        <fullName evidence="14">UDP-N-acetylglucosamine enolpyruvyl transferase</fullName>
    </alternativeName>
</protein>
<evidence type="ECO:0000256" key="6">
    <source>
        <dbReference type="ARBA" id="ARBA00022960"/>
    </source>
</evidence>
<dbReference type="CDD" id="cd01555">
    <property type="entry name" value="UdpNAET"/>
    <property type="match status" value="1"/>
</dbReference>
<evidence type="ECO:0000256" key="9">
    <source>
        <dbReference type="ARBA" id="ARBA00023316"/>
    </source>
</evidence>
<evidence type="ECO:0000313" key="18">
    <source>
        <dbReference type="Proteomes" id="UP000054558"/>
    </source>
</evidence>
<evidence type="ECO:0000256" key="3">
    <source>
        <dbReference type="ARBA" id="ARBA00022490"/>
    </source>
</evidence>
<organism evidence="17 18">
    <name type="scientific">Klebsormidium nitens</name>
    <name type="common">Green alga</name>
    <name type="synonym">Ulothrix nitens</name>
    <dbReference type="NCBI Taxonomy" id="105231"/>
    <lineage>
        <taxon>Eukaryota</taxon>
        <taxon>Viridiplantae</taxon>
        <taxon>Streptophyta</taxon>
        <taxon>Klebsormidiophyceae</taxon>
        <taxon>Klebsormidiales</taxon>
        <taxon>Klebsormidiaceae</taxon>
        <taxon>Klebsormidium</taxon>
    </lineage>
</organism>
<dbReference type="GO" id="GO:0051301">
    <property type="term" value="P:cell division"/>
    <property type="evidence" value="ECO:0007669"/>
    <property type="project" value="UniProtKB-KW"/>
</dbReference>